<feature type="region of interest" description="Disordered" evidence="1">
    <location>
        <begin position="204"/>
        <end position="223"/>
    </location>
</feature>
<dbReference type="PROSITE" id="PS51257">
    <property type="entry name" value="PROKAR_LIPOPROTEIN"/>
    <property type="match status" value="1"/>
</dbReference>
<evidence type="ECO:0000313" key="3">
    <source>
        <dbReference type="EMBL" id="VAW94345.1"/>
    </source>
</evidence>
<dbReference type="InterPro" id="IPR026352">
    <property type="entry name" value="Nanowire_3heme"/>
</dbReference>
<gene>
    <name evidence="3" type="ORF">MNBD_GAMMA19-1390</name>
</gene>
<feature type="domain" description="Cytochrome c7-like" evidence="2">
    <location>
        <begin position="138"/>
        <end position="198"/>
    </location>
</feature>
<dbReference type="InterPro" id="IPR036280">
    <property type="entry name" value="Multihaem_cyt_sf"/>
</dbReference>
<dbReference type="NCBIfam" id="TIGR04257">
    <property type="entry name" value="nanowire_3heme"/>
    <property type="match status" value="1"/>
</dbReference>
<accession>A0A3B0ZLE8</accession>
<organism evidence="3">
    <name type="scientific">hydrothermal vent metagenome</name>
    <dbReference type="NCBI Taxonomy" id="652676"/>
    <lineage>
        <taxon>unclassified sequences</taxon>
        <taxon>metagenomes</taxon>
        <taxon>ecological metagenomes</taxon>
    </lineage>
</organism>
<evidence type="ECO:0000256" key="1">
    <source>
        <dbReference type="SAM" id="MobiDB-lite"/>
    </source>
</evidence>
<dbReference type="EMBL" id="UOFV01000016">
    <property type="protein sequence ID" value="VAW94345.1"/>
    <property type="molecule type" value="Genomic_DNA"/>
</dbReference>
<reference evidence="3" key="1">
    <citation type="submission" date="2018-06" db="EMBL/GenBank/DDBJ databases">
        <authorList>
            <person name="Zhirakovskaya E."/>
        </authorList>
    </citation>
    <scope>NUCLEOTIDE SEQUENCE</scope>
</reference>
<name>A0A3B0ZLE8_9ZZZZ</name>
<protein>
    <recommendedName>
        <fullName evidence="2">Cytochrome c7-like domain-containing protein</fullName>
    </recommendedName>
</protein>
<proteinExistence type="predicted"/>
<evidence type="ECO:0000259" key="2">
    <source>
        <dbReference type="Pfam" id="PF14522"/>
    </source>
</evidence>
<dbReference type="InterPro" id="IPR029467">
    <property type="entry name" value="Cyt_c7-like"/>
</dbReference>
<dbReference type="SUPFAM" id="SSF48695">
    <property type="entry name" value="Multiheme cytochromes"/>
    <property type="match status" value="1"/>
</dbReference>
<sequence>MIRGLIVLIFVSGVSIYLLAACTPTSSSSTRSTQYVVESGIDEGKRWRRDNRHFAVEVKTEALATDGIHDPDNDAIHALQEPAEALSAFPLSRRGDVDWVKALDLGIIEPRADLLGQGKMTVLDMDVMFKNTGQMPWVKFPHAAHTQWLACSNCHPAIFIEKKGANKLSMDSILAGEHCGRCHDKVAFSLWTCERCHNVPHEGTPKRWNESLGIPPTQPLQTE</sequence>
<dbReference type="Pfam" id="PF14522">
    <property type="entry name" value="Cytochrome_C7"/>
    <property type="match status" value="1"/>
</dbReference>
<dbReference type="AlphaFoldDB" id="A0A3B0ZLE8"/>
<dbReference type="Gene3D" id="3.90.10.10">
    <property type="entry name" value="Cytochrome C3"/>
    <property type="match status" value="1"/>
</dbReference>